<dbReference type="RefSeq" id="WP_345615855.1">
    <property type="nucleotide sequence ID" value="NZ_BAABJV010000020.1"/>
</dbReference>
<accession>A0ABP9BAT9</accession>
<comment type="caution">
    <text evidence="5">The sequence shown here is derived from an EMBL/GenBank/DDBJ whole genome shotgun (WGS) entry which is preliminary data.</text>
</comment>
<evidence type="ECO:0000313" key="6">
    <source>
        <dbReference type="Proteomes" id="UP001501147"/>
    </source>
</evidence>
<evidence type="ECO:0000256" key="2">
    <source>
        <dbReference type="ARBA" id="ARBA00022670"/>
    </source>
</evidence>
<proteinExistence type="inferred from homology"/>
<evidence type="ECO:0000256" key="4">
    <source>
        <dbReference type="ARBA" id="ARBA00022801"/>
    </source>
</evidence>
<protein>
    <submittedName>
        <fullName evidence="5">Hydrogenase maturation protease</fullName>
    </submittedName>
</protein>
<comment type="similarity">
    <text evidence="1">Belongs to the peptidase A31 family.</text>
</comment>
<dbReference type="PANTHER" id="PTHR30302:SF1">
    <property type="entry name" value="HYDROGENASE 2 MATURATION PROTEASE"/>
    <property type="match status" value="1"/>
</dbReference>
<dbReference type="CDD" id="cd00518">
    <property type="entry name" value="H2MP"/>
    <property type="match status" value="1"/>
</dbReference>
<keyword evidence="2 5" id="KW-0645">Protease</keyword>
<dbReference type="Proteomes" id="UP001501147">
    <property type="component" value="Unassembled WGS sequence"/>
</dbReference>
<evidence type="ECO:0000256" key="3">
    <source>
        <dbReference type="ARBA" id="ARBA00022750"/>
    </source>
</evidence>
<sequence>MNGDRYQDERTPRPAPTAVVIGVGNEFRRDDGVGWAVLRRMEERATRRPLPPGTLLALSDGEPSGLIGHWEGTGLTVVVDAVHTDPAVPGRVHRLDAAEVELCGPGPVTSHGLGFGQAAELAAVLGRLPSRLRVYAVETADTSLGPGLTAAVEAAVAPLAERIEEEIRRFHHEAPGGPVPHPT</sequence>
<dbReference type="Pfam" id="PF01750">
    <property type="entry name" value="HycI"/>
    <property type="match status" value="1"/>
</dbReference>
<organism evidence="5 6">
    <name type="scientific">Streptomyces sanyensis</name>
    <dbReference type="NCBI Taxonomy" id="568869"/>
    <lineage>
        <taxon>Bacteria</taxon>
        <taxon>Bacillati</taxon>
        <taxon>Actinomycetota</taxon>
        <taxon>Actinomycetes</taxon>
        <taxon>Kitasatosporales</taxon>
        <taxon>Streptomycetaceae</taxon>
        <taxon>Streptomyces</taxon>
    </lineage>
</organism>
<keyword evidence="6" id="KW-1185">Reference proteome</keyword>
<dbReference type="InterPro" id="IPR000671">
    <property type="entry name" value="Peptidase_A31"/>
</dbReference>
<evidence type="ECO:0000313" key="5">
    <source>
        <dbReference type="EMBL" id="GAA4792961.1"/>
    </source>
</evidence>
<dbReference type="EMBL" id="BAABJV010000020">
    <property type="protein sequence ID" value="GAA4792961.1"/>
    <property type="molecule type" value="Genomic_DNA"/>
</dbReference>
<dbReference type="Gene3D" id="3.40.50.1450">
    <property type="entry name" value="HybD-like"/>
    <property type="match status" value="1"/>
</dbReference>
<dbReference type="SUPFAM" id="SSF53163">
    <property type="entry name" value="HybD-like"/>
    <property type="match status" value="1"/>
</dbReference>
<name>A0ABP9BAT9_9ACTN</name>
<gene>
    <name evidence="5" type="ORF">GCM10023329_51510</name>
</gene>
<keyword evidence="4" id="KW-0378">Hydrolase</keyword>
<reference evidence="6" key="1">
    <citation type="journal article" date="2019" name="Int. J. Syst. Evol. Microbiol.">
        <title>The Global Catalogue of Microorganisms (GCM) 10K type strain sequencing project: providing services to taxonomists for standard genome sequencing and annotation.</title>
        <authorList>
            <consortium name="The Broad Institute Genomics Platform"/>
            <consortium name="The Broad Institute Genome Sequencing Center for Infectious Disease"/>
            <person name="Wu L."/>
            <person name="Ma J."/>
        </authorList>
    </citation>
    <scope>NUCLEOTIDE SEQUENCE [LARGE SCALE GENOMIC DNA]</scope>
    <source>
        <strain evidence="6">JCM 18324</strain>
    </source>
</reference>
<keyword evidence="3" id="KW-0064">Aspartyl protease</keyword>
<dbReference type="PANTHER" id="PTHR30302">
    <property type="entry name" value="HYDROGENASE 1 MATURATION PROTEASE"/>
    <property type="match status" value="1"/>
</dbReference>
<dbReference type="InterPro" id="IPR023430">
    <property type="entry name" value="Pept_HybD-like_dom_sf"/>
</dbReference>
<dbReference type="GO" id="GO:0006508">
    <property type="term" value="P:proteolysis"/>
    <property type="evidence" value="ECO:0007669"/>
    <property type="project" value="UniProtKB-KW"/>
</dbReference>
<dbReference type="GO" id="GO:0008233">
    <property type="term" value="F:peptidase activity"/>
    <property type="evidence" value="ECO:0007669"/>
    <property type="project" value="UniProtKB-KW"/>
</dbReference>
<evidence type="ECO:0000256" key="1">
    <source>
        <dbReference type="ARBA" id="ARBA00006814"/>
    </source>
</evidence>
<dbReference type="NCBIfam" id="TIGR00072">
    <property type="entry name" value="hydrog_prot"/>
    <property type="match status" value="1"/>
</dbReference>